<keyword evidence="6" id="KW-0378">Hydrolase</keyword>
<evidence type="ECO:0000256" key="7">
    <source>
        <dbReference type="ARBA" id="ARBA00022833"/>
    </source>
</evidence>
<dbReference type="InterPro" id="IPR038371">
    <property type="entry name" value="Cu_polyphenol_OxRdtase_sf"/>
</dbReference>
<reference evidence="12 13" key="1">
    <citation type="submission" date="2016-11" db="EMBL/GenBank/DDBJ databases">
        <title>Actinomyces gypaetusis sp. nov. isolated from the vulture Gypaetus barbatus in Qinghai Tibet Plateau China.</title>
        <authorList>
            <person name="Meng X."/>
        </authorList>
    </citation>
    <scope>NUCLEOTIDE SEQUENCE [LARGE SCALE GENOMIC DNA]</scope>
    <source>
        <strain evidence="12 13">VUL4_2</strain>
    </source>
</reference>
<organism evidence="12 13">
    <name type="scientific">Boudabousia liubingyangii</name>
    <dbReference type="NCBI Taxonomy" id="1921764"/>
    <lineage>
        <taxon>Bacteria</taxon>
        <taxon>Bacillati</taxon>
        <taxon>Actinomycetota</taxon>
        <taxon>Actinomycetes</taxon>
        <taxon>Actinomycetales</taxon>
        <taxon>Actinomycetaceae</taxon>
        <taxon>Boudabousia</taxon>
    </lineage>
</organism>
<accession>A0A1Q5PN57</accession>
<evidence type="ECO:0008006" key="14">
    <source>
        <dbReference type="Google" id="ProtNLM"/>
    </source>
</evidence>
<sequence length="230" mass="24506">MIEINLPGARAVFTSSEGGASPYGALNLGDQVGQDPQTVAQNREAVAQLVKRPVVWMCQTHSTVVKYVEAPQADPVDADGIIVPAGLAAAVQVADCLPVVFSAPKEKLVAAVHAGRKGIEGRIATEAIRQLRELGATQIFAALGPSICAQHYEVEVEVGEKLAQHAPQAVLPGRSGHVYLDLPQALALELESQDVPLDRSSWSCTYSDSNLYSYRRNPQTGRQAAIVFAL</sequence>
<gene>
    <name evidence="12" type="ORF">BSR29_03790</name>
</gene>
<dbReference type="InterPro" id="IPR011324">
    <property type="entry name" value="Cytotoxic_necrot_fac-like_cat"/>
</dbReference>
<dbReference type="Gene3D" id="3.60.140.10">
    <property type="entry name" value="CNF1/YfiH-like putative cysteine hydrolases"/>
    <property type="match status" value="1"/>
</dbReference>
<comment type="catalytic activity">
    <reaction evidence="9">
        <text>adenosine + H2O + H(+) = inosine + NH4(+)</text>
        <dbReference type="Rhea" id="RHEA:24408"/>
        <dbReference type="ChEBI" id="CHEBI:15377"/>
        <dbReference type="ChEBI" id="CHEBI:15378"/>
        <dbReference type="ChEBI" id="CHEBI:16335"/>
        <dbReference type="ChEBI" id="CHEBI:17596"/>
        <dbReference type="ChEBI" id="CHEBI:28938"/>
        <dbReference type="EC" id="3.5.4.4"/>
    </reaction>
    <physiologicalReaction direction="left-to-right" evidence="9">
        <dbReference type="Rhea" id="RHEA:24409"/>
    </physiologicalReaction>
</comment>
<evidence type="ECO:0000256" key="10">
    <source>
        <dbReference type="ARBA" id="ARBA00048968"/>
    </source>
</evidence>
<dbReference type="EMBL" id="MQSV01000002">
    <property type="protein sequence ID" value="OKL48972.1"/>
    <property type="molecule type" value="Genomic_DNA"/>
</dbReference>
<comment type="catalytic activity">
    <reaction evidence="10">
        <text>adenosine + phosphate = alpha-D-ribose 1-phosphate + adenine</text>
        <dbReference type="Rhea" id="RHEA:27642"/>
        <dbReference type="ChEBI" id="CHEBI:16335"/>
        <dbReference type="ChEBI" id="CHEBI:16708"/>
        <dbReference type="ChEBI" id="CHEBI:43474"/>
        <dbReference type="ChEBI" id="CHEBI:57720"/>
        <dbReference type="EC" id="2.4.2.1"/>
    </reaction>
    <physiologicalReaction direction="left-to-right" evidence="10">
        <dbReference type="Rhea" id="RHEA:27643"/>
    </physiologicalReaction>
</comment>
<evidence type="ECO:0000256" key="9">
    <source>
        <dbReference type="ARBA" id="ARBA00047989"/>
    </source>
</evidence>
<dbReference type="Proteomes" id="UP000186785">
    <property type="component" value="Unassembled WGS sequence"/>
</dbReference>
<keyword evidence="7" id="KW-0862">Zinc</keyword>
<evidence type="ECO:0000256" key="5">
    <source>
        <dbReference type="ARBA" id="ARBA00022723"/>
    </source>
</evidence>
<dbReference type="GO" id="GO:0016787">
    <property type="term" value="F:hydrolase activity"/>
    <property type="evidence" value="ECO:0007669"/>
    <property type="project" value="UniProtKB-KW"/>
</dbReference>
<keyword evidence="5" id="KW-0479">Metal-binding</keyword>
<evidence type="ECO:0000256" key="4">
    <source>
        <dbReference type="ARBA" id="ARBA00022679"/>
    </source>
</evidence>
<dbReference type="Pfam" id="PF02578">
    <property type="entry name" value="Cu-oxidase_4"/>
    <property type="match status" value="1"/>
</dbReference>
<evidence type="ECO:0000256" key="11">
    <source>
        <dbReference type="ARBA" id="ARBA00049893"/>
    </source>
</evidence>
<dbReference type="GO" id="GO:0005507">
    <property type="term" value="F:copper ion binding"/>
    <property type="evidence" value="ECO:0007669"/>
    <property type="project" value="TreeGrafter"/>
</dbReference>
<protein>
    <recommendedName>
        <fullName evidence="14">Purine nucleoside phosphorylase</fullName>
    </recommendedName>
</protein>
<evidence type="ECO:0000256" key="8">
    <source>
        <dbReference type="ARBA" id="ARBA00023008"/>
    </source>
</evidence>
<dbReference type="SUPFAM" id="SSF64438">
    <property type="entry name" value="CNF1/YfiH-like putative cysteine hydrolases"/>
    <property type="match status" value="1"/>
</dbReference>
<evidence type="ECO:0000256" key="6">
    <source>
        <dbReference type="ARBA" id="ARBA00022801"/>
    </source>
</evidence>
<dbReference type="AlphaFoldDB" id="A0A1Q5PN57"/>
<evidence type="ECO:0000313" key="12">
    <source>
        <dbReference type="EMBL" id="OKL48972.1"/>
    </source>
</evidence>
<evidence type="ECO:0000256" key="2">
    <source>
        <dbReference type="ARBA" id="ARBA00003215"/>
    </source>
</evidence>
<comment type="similarity">
    <text evidence="3">Belongs to the purine nucleoside phosphorylase YfiH/LACC1 family.</text>
</comment>
<proteinExistence type="inferred from homology"/>
<keyword evidence="13" id="KW-1185">Reference proteome</keyword>
<keyword evidence="4" id="KW-0808">Transferase</keyword>
<evidence type="ECO:0000256" key="1">
    <source>
        <dbReference type="ARBA" id="ARBA00000553"/>
    </source>
</evidence>
<evidence type="ECO:0000256" key="3">
    <source>
        <dbReference type="ARBA" id="ARBA00007353"/>
    </source>
</evidence>
<dbReference type="PANTHER" id="PTHR30616">
    <property type="entry name" value="UNCHARACTERIZED PROTEIN YFIH"/>
    <property type="match status" value="1"/>
</dbReference>
<name>A0A1Q5PN57_9ACTO</name>
<evidence type="ECO:0000313" key="13">
    <source>
        <dbReference type="Proteomes" id="UP000186785"/>
    </source>
</evidence>
<dbReference type="PANTHER" id="PTHR30616:SF2">
    <property type="entry name" value="PURINE NUCLEOSIDE PHOSPHORYLASE LACC1"/>
    <property type="match status" value="1"/>
</dbReference>
<dbReference type="CDD" id="cd16833">
    <property type="entry name" value="YfiH"/>
    <property type="match status" value="1"/>
</dbReference>
<dbReference type="InterPro" id="IPR003730">
    <property type="entry name" value="Cu_polyphenol_OxRdtase"/>
</dbReference>
<dbReference type="STRING" id="1921764.BSR28_03360"/>
<dbReference type="GO" id="GO:0017061">
    <property type="term" value="F:S-methyl-5-thioadenosine phosphorylase activity"/>
    <property type="evidence" value="ECO:0007669"/>
    <property type="project" value="UniProtKB-EC"/>
</dbReference>
<comment type="function">
    <text evidence="2">Purine nucleoside enzyme that catalyzes the phosphorolysis of adenosine and inosine nucleosides, yielding D-ribose 1-phosphate and the respective free bases, adenine and hypoxanthine. Also catalyzes the phosphorolysis of S-methyl-5'-thioadenosine into adenine and S-methyl-5-thio-alpha-D-ribose 1-phosphate. Also has adenosine deaminase activity.</text>
</comment>
<comment type="catalytic activity">
    <reaction evidence="1">
        <text>inosine + phosphate = alpha-D-ribose 1-phosphate + hypoxanthine</text>
        <dbReference type="Rhea" id="RHEA:27646"/>
        <dbReference type="ChEBI" id="CHEBI:17368"/>
        <dbReference type="ChEBI" id="CHEBI:17596"/>
        <dbReference type="ChEBI" id="CHEBI:43474"/>
        <dbReference type="ChEBI" id="CHEBI:57720"/>
        <dbReference type="EC" id="2.4.2.1"/>
    </reaction>
    <physiologicalReaction direction="left-to-right" evidence="1">
        <dbReference type="Rhea" id="RHEA:27647"/>
    </physiologicalReaction>
</comment>
<comment type="catalytic activity">
    <reaction evidence="11">
        <text>S-methyl-5'-thioadenosine + phosphate = 5-(methylsulfanyl)-alpha-D-ribose 1-phosphate + adenine</text>
        <dbReference type="Rhea" id="RHEA:11852"/>
        <dbReference type="ChEBI" id="CHEBI:16708"/>
        <dbReference type="ChEBI" id="CHEBI:17509"/>
        <dbReference type="ChEBI" id="CHEBI:43474"/>
        <dbReference type="ChEBI" id="CHEBI:58533"/>
        <dbReference type="EC" id="2.4.2.28"/>
    </reaction>
    <physiologicalReaction direction="left-to-right" evidence="11">
        <dbReference type="Rhea" id="RHEA:11853"/>
    </physiologicalReaction>
</comment>
<dbReference type="RefSeq" id="WP_073708960.1">
    <property type="nucleotide sequence ID" value="NZ_MQSV01000002.1"/>
</dbReference>
<comment type="caution">
    <text evidence="12">The sequence shown here is derived from an EMBL/GenBank/DDBJ whole genome shotgun (WGS) entry which is preliminary data.</text>
</comment>
<dbReference type="OrthoDB" id="4279at2"/>
<keyword evidence="8" id="KW-0186">Copper</keyword>